<gene>
    <name evidence="3" type="ORF">FNB15_12745</name>
</gene>
<evidence type="ECO:0000256" key="1">
    <source>
        <dbReference type="SAM" id="MobiDB-lite"/>
    </source>
</evidence>
<dbReference type="RefSeq" id="WP_144069066.1">
    <property type="nucleotide sequence ID" value="NZ_CP041636.1"/>
</dbReference>
<sequence>MRFAIQSLLLPLMLAGLLSACSDTRGDLTPAAQSGIATVGYEIFKARVERRLGMTCNLENIITEGSYCVSNYKPTDRPEVYCFKTLGGVDCYAEPDPYSLEGRQLPAPPRTLADPRMPMTPPGRRAEPQLATMPYEAPGSTATYPDSQPQALPANAVIVEPTPDPATRPM</sequence>
<accession>A0A516H2W3</accession>
<organism evidence="3 4">
    <name type="scientific">Ferrovibrio terrae</name>
    <dbReference type="NCBI Taxonomy" id="2594003"/>
    <lineage>
        <taxon>Bacteria</taxon>
        <taxon>Pseudomonadati</taxon>
        <taxon>Pseudomonadota</taxon>
        <taxon>Alphaproteobacteria</taxon>
        <taxon>Rhodospirillales</taxon>
        <taxon>Rhodospirillaceae</taxon>
        <taxon>Ferrovibrio</taxon>
    </lineage>
</organism>
<reference evidence="3 4" key="1">
    <citation type="submission" date="2019-07" db="EMBL/GenBank/DDBJ databases">
        <title>Genome sequencing for Ferrovibrio sp. K5.</title>
        <authorList>
            <person name="Park S.-J."/>
        </authorList>
    </citation>
    <scope>NUCLEOTIDE SEQUENCE [LARGE SCALE GENOMIC DNA]</scope>
    <source>
        <strain evidence="3 4">K5</strain>
    </source>
</reference>
<evidence type="ECO:0000313" key="4">
    <source>
        <dbReference type="Proteomes" id="UP000317496"/>
    </source>
</evidence>
<keyword evidence="4" id="KW-1185">Reference proteome</keyword>
<evidence type="ECO:0000256" key="2">
    <source>
        <dbReference type="SAM" id="SignalP"/>
    </source>
</evidence>
<dbReference type="PROSITE" id="PS51257">
    <property type="entry name" value="PROKAR_LIPOPROTEIN"/>
    <property type="match status" value="1"/>
</dbReference>
<keyword evidence="2" id="KW-0732">Signal</keyword>
<dbReference type="OrthoDB" id="7362049at2"/>
<feature type="chain" id="PRO_5022172255" description="DUF1190 domain-containing protein" evidence="2">
    <location>
        <begin position="21"/>
        <end position="170"/>
    </location>
</feature>
<proteinExistence type="predicted"/>
<name>A0A516H2W3_9PROT</name>
<feature type="region of interest" description="Disordered" evidence="1">
    <location>
        <begin position="100"/>
        <end position="170"/>
    </location>
</feature>
<dbReference type="KEGG" id="fer:FNB15_12745"/>
<feature type="compositionally biased region" description="Polar residues" evidence="1">
    <location>
        <begin position="140"/>
        <end position="150"/>
    </location>
</feature>
<dbReference type="AlphaFoldDB" id="A0A516H2W3"/>
<evidence type="ECO:0008006" key="5">
    <source>
        <dbReference type="Google" id="ProtNLM"/>
    </source>
</evidence>
<dbReference type="Proteomes" id="UP000317496">
    <property type="component" value="Chromosome"/>
</dbReference>
<dbReference type="EMBL" id="CP041636">
    <property type="protein sequence ID" value="QDO98085.1"/>
    <property type="molecule type" value="Genomic_DNA"/>
</dbReference>
<evidence type="ECO:0000313" key="3">
    <source>
        <dbReference type="EMBL" id="QDO98085.1"/>
    </source>
</evidence>
<feature type="signal peptide" evidence="2">
    <location>
        <begin position="1"/>
        <end position="20"/>
    </location>
</feature>
<protein>
    <recommendedName>
        <fullName evidence="5">DUF1190 domain-containing protein</fullName>
    </recommendedName>
</protein>